<organism evidence="2 3">
    <name type="scientific">Hymenoscyphus albidus</name>
    <dbReference type="NCBI Taxonomy" id="595503"/>
    <lineage>
        <taxon>Eukaryota</taxon>
        <taxon>Fungi</taxon>
        <taxon>Dikarya</taxon>
        <taxon>Ascomycota</taxon>
        <taxon>Pezizomycotina</taxon>
        <taxon>Leotiomycetes</taxon>
        <taxon>Helotiales</taxon>
        <taxon>Helotiaceae</taxon>
        <taxon>Hymenoscyphus</taxon>
    </lineage>
</organism>
<comment type="caution">
    <text evidence="2">The sequence shown here is derived from an EMBL/GenBank/DDBJ whole genome shotgun (WGS) entry which is preliminary data.</text>
</comment>
<evidence type="ECO:0000256" key="1">
    <source>
        <dbReference type="SAM" id="MobiDB-lite"/>
    </source>
</evidence>
<evidence type="ECO:0000313" key="2">
    <source>
        <dbReference type="EMBL" id="CAG8974196.1"/>
    </source>
</evidence>
<dbReference type="AlphaFoldDB" id="A0A9N9LMH2"/>
<keyword evidence="3" id="KW-1185">Reference proteome</keyword>
<evidence type="ECO:0000313" key="3">
    <source>
        <dbReference type="Proteomes" id="UP000701801"/>
    </source>
</evidence>
<reference evidence="2" key="1">
    <citation type="submission" date="2021-07" db="EMBL/GenBank/DDBJ databases">
        <authorList>
            <person name="Durling M."/>
        </authorList>
    </citation>
    <scope>NUCLEOTIDE SEQUENCE</scope>
</reference>
<dbReference type="Proteomes" id="UP000701801">
    <property type="component" value="Unassembled WGS sequence"/>
</dbReference>
<dbReference type="OrthoDB" id="7464126at2759"/>
<gene>
    <name evidence="2" type="ORF">HYALB_00007359</name>
</gene>
<feature type="compositionally biased region" description="Acidic residues" evidence="1">
    <location>
        <begin position="356"/>
        <end position="377"/>
    </location>
</feature>
<sequence length="390" mass="43908">MSFVVEGAKAACGEHDDLTKEMVTLHTVLSHVETEMQNPDSMRGNKRDKRVKGLRNHIQGCDEHLLRLDRLLSKYNSLSKSEKSVQKLWQKAKFGNREIVSVKDIRQKVRTYTDAIAISLQLFSSGSQSRVERQMNRQSGSLDGIQESVNLVLAKLTAAGLPAGGGSVMTDYRGDDKTFWRDLRRELIGEGFSSKVLRGKERLIRDYVVELGQREREETGDERVQEKRFKPIGNISKKAVDEKKNCGPEYLTAEKDESSSESESNSSLPTRNSDDESILQKGQELTEEEKIDDTSRDCDSESSSSSRDNDNENIQEEDQRAFREEDNEELPDSESESSFPNTTGNIQQCITGKETDDTELYDDNAEEDNDSSTEDDATIPKANRNTSPSV</sequence>
<dbReference type="EMBL" id="CAJVRM010000095">
    <property type="protein sequence ID" value="CAG8974196.1"/>
    <property type="molecule type" value="Genomic_DNA"/>
</dbReference>
<feature type="compositionally biased region" description="Polar residues" evidence="1">
    <location>
        <begin position="336"/>
        <end position="350"/>
    </location>
</feature>
<protein>
    <submittedName>
        <fullName evidence="2">Uncharacterized protein</fullName>
    </submittedName>
</protein>
<name>A0A9N9LMH2_9HELO</name>
<accession>A0A9N9LMH2</accession>
<feature type="region of interest" description="Disordered" evidence="1">
    <location>
        <begin position="251"/>
        <end position="390"/>
    </location>
</feature>
<feature type="compositionally biased region" description="Acidic residues" evidence="1">
    <location>
        <begin position="325"/>
        <end position="335"/>
    </location>
</feature>
<proteinExistence type="predicted"/>